<dbReference type="Pfam" id="PF01370">
    <property type="entry name" value="Epimerase"/>
    <property type="match status" value="1"/>
</dbReference>
<dbReference type="AlphaFoldDB" id="A0A420DXK2"/>
<comment type="caution">
    <text evidence="2">The sequence shown here is derived from an EMBL/GenBank/DDBJ whole genome shotgun (WGS) entry which is preliminary data.</text>
</comment>
<dbReference type="RefSeq" id="WP_120200152.1">
    <property type="nucleotide sequence ID" value="NZ_RAQJ01000001.1"/>
</dbReference>
<dbReference type="InterPro" id="IPR036291">
    <property type="entry name" value="NAD(P)-bd_dom_sf"/>
</dbReference>
<dbReference type="InterPro" id="IPR001509">
    <property type="entry name" value="Epimerase_deHydtase"/>
</dbReference>
<organism evidence="2 3">
    <name type="scientific">Ichthyenterobacterium magnum</name>
    <dbReference type="NCBI Taxonomy" id="1230530"/>
    <lineage>
        <taxon>Bacteria</taxon>
        <taxon>Pseudomonadati</taxon>
        <taxon>Bacteroidota</taxon>
        <taxon>Flavobacteriia</taxon>
        <taxon>Flavobacteriales</taxon>
        <taxon>Flavobacteriaceae</taxon>
        <taxon>Ichthyenterobacterium</taxon>
    </lineage>
</organism>
<dbReference type="OrthoDB" id="751203at2"/>
<dbReference type="GO" id="GO:0004029">
    <property type="term" value="F:aldehyde dehydrogenase (NAD+) activity"/>
    <property type="evidence" value="ECO:0007669"/>
    <property type="project" value="TreeGrafter"/>
</dbReference>
<evidence type="ECO:0000259" key="1">
    <source>
        <dbReference type="Pfam" id="PF01370"/>
    </source>
</evidence>
<dbReference type="EMBL" id="RAQJ01000001">
    <property type="protein sequence ID" value="RKE98972.1"/>
    <property type="molecule type" value="Genomic_DNA"/>
</dbReference>
<name>A0A420DXK2_9FLAO</name>
<dbReference type="GO" id="GO:0005737">
    <property type="term" value="C:cytoplasm"/>
    <property type="evidence" value="ECO:0007669"/>
    <property type="project" value="TreeGrafter"/>
</dbReference>
<reference evidence="2 3" key="1">
    <citation type="submission" date="2018-09" db="EMBL/GenBank/DDBJ databases">
        <title>Genomic Encyclopedia of Archaeal and Bacterial Type Strains, Phase II (KMG-II): from individual species to whole genera.</title>
        <authorList>
            <person name="Goeker M."/>
        </authorList>
    </citation>
    <scope>NUCLEOTIDE SEQUENCE [LARGE SCALE GENOMIC DNA]</scope>
    <source>
        <strain evidence="2 3">DSM 26283</strain>
    </source>
</reference>
<gene>
    <name evidence="2" type="ORF">BXY80_1070</name>
</gene>
<dbReference type="Proteomes" id="UP000284892">
    <property type="component" value="Unassembled WGS sequence"/>
</dbReference>
<feature type="domain" description="NAD-dependent epimerase/dehydratase" evidence="1">
    <location>
        <begin position="10"/>
        <end position="179"/>
    </location>
</feature>
<accession>A0A420DXK2</accession>
<dbReference type="Gene3D" id="3.40.50.720">
    <property type="entry name" value="NAD(P)-binding Rossmann-like Domain"/>
    <property type="match status" value="1"/>
</dbReference>
<dbReference type="PANTHER" id="PTHR48079:SF6">
    <property type="entry name" value="NAD(P)-BINDING DOMAIN-CONTAINING PROTEIN-RELATED"/>
    <property type="match status" value="1"/>
</dbReference>
<evidence type="ECO:0000313" key="2">
    <source>
        <dbReference type="EMBL" id="RKE98972.1"/>
    </source>
</evidence>
<evidence type="ECO:0000313" key="3">
    <source>
        <dbReference type="Proteomes" id="UP000284892"/>
    </source>
</evidence>
<dbReference type="SUPFAM" id="SSF51735">
    <property type="entry name" value="NAD(P)-binding Rossmann-fold domains"/>
    <property type="match status" value="1"/>
</dbReference>
<protein>
    <submittedName>
        <fullName evidence="2">Nucleoside-diphosphate-sugar epimerase</fullName>
    </submittedName>
</protein>
<keyword evidence="3" id="KW-1185">Reference proteome</keyword>
<dbReference type="InterPro" id="IPR051783">
    <property type="entry name" value="NAD(P)-dependent_oxidoreduct"/>
</dbReference>
<sequence>MSKQISVIGCGWLGFPLAKALVTKHYKVKGSTTSKEKIELLFRHKVDGYTIQLTEKGIIGDIKKCLAHSETLILNVPPGLRKNPKSNFAKKMAFLLPYIEASSIKNVILVSSTSVYDDDKTMPIITEQSATSNSKSAQQLLEVEQLFTNSKKINTTILRFSGLYGENRHPATFLSGKIDLKNSNAPVNLIHQKDCIAIIISIIEKEFWNTTFNASTVSNQTKKEHYTSVCIAKKLPIPQFNLSSKSKGKRISSKKLMQDLDYSFQVEL</sequence>
<proteinExistence type="predicted"/>
<dbReference type="PANTHER" id="PTHR48079">
    <property type="entry name" value="PROTEIN YEEZ"/>
    <property type="match status" value="1"/>
</dbReference>